<evidence type="ECO:0000259" key="15">
    <source>
        <dbReference type="PROSITE" id="PS50089"/>
    </source>
</evidence>
<gene>
    <name evidence="16" type="ORF">KP509_31G070900</name>
</gene>
<name>A0A8T2QZ18_CERRI</name>
<dbReference type="AlphaFoldDB" id="A0A8T2QZ18"/>
<dbReference type="GO" id="GO:0016020">
    <property type="term" value="C:membrane"/>
    <property type="evidence" value="ECO:0007669"/>
    <property type="project" value="UniProtKB-SubCell"/>
</dbReference>
<keyword evidence="10" id="KW-0862">Zinc</keyword>
<evidence type="ECO:0000256" key="13">
    <source>
        <dbReference type="PROSITE-ProRule" id="PRU00175"/>
    </source>
</evidence>
<dbReference type="CDD" id="cd16461">
    <property type="entry name" value="RING-H2_EL5-like"/>
    <property type="match status" value="1"/>
</dbReference>
<proteinExistence type="predicted"/>
<evidence type="ECO:0000256" key="6">
    <source>
        <dbReference type="ARBA" id="ARBA00022692"/>
    </source>
</evidence>
<feature type="domain" description="RING-type" evidence="15">
    <location>
        <begin position="118"/>
        <end position="160"/>
    </location>
</feature>
<comment type="subcellular location">
    <subcellularLocation>
        <location evidence="2">Membrane</location>
        <topology evidence="2">Single-pass membrane protein</topology>
    </subcellularLocation>
</comment>
<evidence type="ECO:0000256" key="14">
    <source>
        <dbReference type="SAM" id="SignalP"/>
    </source>
</evidence>
<keyword evidence="8 13" id="KW-0863">Zinc-finger</keyword>
<dbReference type="SMART" id="SM00184">
    <property type="entry name" value="RING"/>
    <property type="match status" value="1"/>
</dbReference>
<keyword evidence="6" id="KW-0812">Transmembrane</keyword>
<keyword evidence="9" id="KW-0833">Ubl conjugation pathway</keyword>
<dbReference type="InterPro" id="IPR013083">
    <property type="entry name" value="Znf_RING/FYVE/PHD"/>
</dbReference>
<dbReference type="InterPro" id="IPR001841">
    <property type="entry name" value="Znf_RING"/>
</dbReference>
<keyword evidence="12" id="KW-0472">Membrane</keyword>
<dbReference type="OMA" id="MNEELCC"/>
<dbReference type="SUPFAM" id="SSF57850">
    <property type="entry name" value="RING/U-box"/>
    <property type="match status" value="1"/>
</dbReference>
<dbReference type="PANTHER" id="PTHR46913:SF1">
    <property type="entry name" value="RING-H2 FINGER PROTEIN ATL16"/>
    <property type="match status" value="1"/>
</dbReference>
<keyword evidence="14" id="KW-0732">Signal</keyword>
<evidence type="ECO:0000256" key="9">
    <source>
        <dbReference type="ARBA" id="ARBA00022786"/>
    </source>
</evidence>
<dbReference type="Proteomes" id="UP000825935">
    <property type="component" value="Chromosome 31"/>
</dbReference>
<keyword evidence="5" id="KW-0808">Transferase</keyword>
<dbReference type="PROSITE" id="PS50089">
    <property type="entry name" value="ZF_RING_2"/>
    <property type="match status" value="1"/>
</dbReference>
<accession>A0A8T2QZ18</accession>
<dbReference type="PANTHER" id="PTHR46913">
    <property type="entry name" value="RING-H2 FINGER PROTEIN ATL16"/>
    <property type="match status" value="1"/>
</dbReference>
<evidence type="ECO:0000256" key="1">
    <source>
        <dbReference type="ARBA" id="ARBA00000900"/>
    </source>
</evidence>
<evidence type="ECO:0000256" key="11">
    <source>
        <dbReference type="ARBA" id="ARBA00022989"/>
    </source>
</evidence>
<evidence type="ECO:0000256" key="10">
    <source>
        <dbReference type="ARBA" id="ARBA00022833"/>
    </source>
</evidence>
<dbReference type="Pfam" id="PF13639">
    <property type="entry name" value="zf-RING_2"/>
    <property type="match status" value="1"/>
</dbReference>
<protein>
    <recommendedName>
        <fullName evidence="4">RING-type E3 ubiquitin transferase</fullName>
        <ecNumber evidence="4">2.3.2.27</ecNumber>
    </recommendedName>
</protein>
<feature type="signal peptide" evidence="14">
    <location>
        <begin position="1"/>
        <end position="18"/>
    </location>
</feature>
<dbReference type="GO" id="GO:0016567">
    <property type="term" value="P:protein ubiquitination"/>
    <property type="evidence" value="ECO:0007669"/>
    <property type="project" value="InterPro"/>
</dbReference>
<dbReference type="OrthoDB" id="8062037at2759"/>
<dbReference type="GO" id="GO:0008270">
    <property type="term" value="F:zinc ion binding"/>
    <property type="evidence" value="ECO:0007669"/>
    <property type="project" value="UniProtKB-KW"/>
</dbReference>
<sequence>MAVVEVVTSVLVLLHVFARWSSNHRYGSIFVSRGVRHSSQSTVDVRGAAGLHSAANAQLPSIIFKNAVKTMKKDQDGGHEFDNADNPSVASCAICLAEYEDDRFVREDNAENPSVVSCAICLAEYEDDQKLRVLPACKHSFHTECIDPWFRSHSTCPLCRKQVVATSPASDVGYLEAQAVAYPEEVAIVSLRSTSTAHTTELPSMTCAQHHGAKMALKEACA</sequence>
<comment type="caution">
    <text evidence="16">The sequence shown here is derived from an EMBL/GenBank/DDBJ whole genome shotgun (WGS) entry which is preliminary data.</text>
</comment>
<evidence type="ECO:0000256" key="8">
    <source>
        <dbReference type="ARBA" id="ARBA00022771"/>
    </source>
</evidence>
<evidence type="ECO:0000256" key="12">
    <source>
        <dbReference type="ARBA" id="ARBA00023136"/>
    </source>
</evidence>
<evidence type="ECO:0000256" key="4">
    <source>
        <dbReference type="ARBA" id="ARBA00012483"/>
    </source>
</evidence>
<evidence type="ECO:0000256" key="5">
    <source>
        <dbReference type="ARBA" id="ARBA00022679"/>
    </source>
</evidence>
<evidence type="ECO:0000313" key="16">
    <source>
        <dbReference type="EMBL" id="KAH7289339.1"/>
    </source>
</evidence>
<evidence type="ECO:0000256" key="3">
    <source>
        <dbReference type="ARBA" id="ARBA00004906"/>
    </source>
</evidence>
<reference evidence="16" key="1">
    <citation type="submission" date="2021-08" db="EMBL/GenBank/DDBJ databases">
        <title>WGS assembly of Ceratopteris richardii.</title>
        <authorList>
            <person name="Marchant D.B."/>
            <person name="Chen G."/>
            <person name="Jenkins J."/>
            <person name="Shu S."/>
            <person name="Leebens-Mack J."/>
            <person name="Grimwood J."/>
            <person name="Schmutz J."/>
            <person name="Soltis P."/>
            <person name="Soltis D."/>
            <person name="Chen Z.-H."/>
        </authorList>
    </citation>
    <scope>NUCLEOTIDE SEQUENCE</scope>
    <source>
        <strain evidence="16">Whitten #5841</strain>
        <tissue evidence="16">Leaf</tissue>
    </source>
</reference>
<comment type="catalytic activity">
    <reaction evidence="1">
        <text>S-ubiquitinyl-[E2 ubiquitin-conjugating enzyme]-L-cysteine + [acceptor protein]-L-lysine = [E2 ubiquitin-conjugating enzyme]-L-cysteine + N(6)-ubiquitinyl-[acceptor protein]-L-lysine.</text>
        <dbReference type="EC" id="2.3.2.27"/>
    </reaction>
</comment>
<comment type="pathway">
    <text evidence="3">Protein modification; protein ubiquitination.</text>
</comment>
<keyword evidence="17" id="KW-1185">Reference proteome</keyword>
<keyword evidence="7" id="KW-0479">Metal-binding</keyword>
<organism evidence="16 17">
    <name type="scientific">Ceratopteris richardii</name>
    <name type="common">Triangle waterfern</name>
    <dbReference type="NCBI Taxonomy" id="49495"/>
    <lineage>
        <taxon>Eukaryota</taxon>
        <taxon>Viridiplantae</taxon>
        <taxon>Streptophyta</taxon>
        <taxon>Embryophyta</taxon>
        <taxon>Tracheophyta</taxon>
        <taxon>Polypodiopsida</taxon>
        <taxon>Polypodiidae</taxon>
        <taxon>Polypodiales</taxon>
        <taxon>Pteridineae</taxon>
        <taxon>Pteridaceae</taxon>
        <taxon>Parkerioideae</taxon>
        <taxon>Ceratopteris</taxon>
    </lineage>
</organism>
<feature type="chain" id="PRO_5035853643" description="RING-type E3 ubiquitin transferase" evidence="14">
    <location>
        <begin position="19"/>
        <end position="222"/>
    </location>
</feature>
<dbReference type="EC" id="2.3.2.27" evidence="4"/>
<evidence type="ECO:0000256" key="2">
    <source>
        <dbReference type="ARBA" id="ARBA00004167"/>
    </source>
</evidence>
<dbReference type="Gene3D" id="3.30.40.10">
    <property type="entry name" value="Zinc/RING finger domain, C3HC4 (zinc finger)"/>
    <property type="match status" value="1"/>
</dbReference>
<evidence type="ECO:0000256" key="7">
    <source>
        <dbReference type="ARBA" id="ARBA00022723"/>
    </source>
</evidence>
<dbReference type="EMBL" id="CM035436">
    <property type="protein sequence ID" value="KAH7289339.1"/>
    <property type="molecule type" value="Genomic_DNA"/>
</dbReference>
<keyword evidence="11" id="KW-1133">Transmembrane helix</keyword>
<evidence type="ECO:0000313" key="17">
    <source>
        <dbReference type="Proteomes" id="UP000825935"/>
    </source>
</evidence>
<dbReference type="GO" id="GO:0061630">
    <property type="term" value="F:ubiquitin protein ligase activity"/>
    <property type="evidence" value="ECO:0007669"/>
    <property type="project" value="UniProtKB-EC"/>
</dbReference>
<dbReference type="InterPro" id="IPR044600">
    <property type="entry name" value="ATL1/ATL16-like"/>
</dbReference>